<organism evidence="2 3">
    <name type="scientific">Stenotrophomonas panacihumi</name>
    <dbReference type="NCBI Taxonomy" id="676599"/>
    <lineage>
        <taxon>Bacteria</taxon>
        <taxon>Pseudomonadati</taxon>
        <taxon>Pseudomonadota</taxon>
        <taxon>Gammaproteobacteria</taxon>
        <taxon>Lysobacterales</taxon>
        <taxon>Lysobacteraceae</taxon>
        <taxon>Stenotrophomonas</taxon>
    </lineage>
</organism>
<keyword evidence="3" id="KW-1185">Reference proteome</keyword>
<dbReference type="STRING" id="676599.ARC20_14270"/>
<feature type="transmembrane region" description="Helical" evidence="1">
    <location>
        <begin position="20"/>
        <end position="42"/>
    </location>
</feature>
<evidence type="ECO:0000313" key="3">
    <source>
        <dbReference type="Proteomes" id="UP000051802"/>
    </source>
</evidence>
<evidence type="ECO:0000313" key="2">
    <source>
        <dbReference type="EMBL" id="KRG38892.1"/>
    </source>
</evidence>
<feature type="transmembrane region" description="Helical" evidence="1">
    <location>
        <begin position="169"/>
        <end position="191"/>
    </location>
</feature>
<evidence type="ECO:0000256" key="1">
    <source>
        <dbReference type="SAM" id="Phobius"/>
    </source>
</evidence>
<feature type="transmembrane region" description="Helical" evidence="1">
    <location>
        <begin position="100"/>
        <end position="119"/>
    </location>
</feature>
<dbReference type="Proteomes" id="UP000051802">
    <property type="component" value="Unassembled WGS sequence"/>
</dbReference>
<proteinExistence type="predicted"/>
<feature type="transmembrane region" description="Helical" evidence="1">
    <location>
        <begin position="62"/>
        <end position="80"/>
    </location>
</feature>
<keyword evidence="1" id="KW-0812">Transmembrane</keyword>
<keyword evidence="1" id="KW-1133">Transmembrane helix</keyword>
<accession>A0A0R0A0X9</accession>
<reference evidence="2 3" key="1">
    <citation type="submission" date="2015-10" db="EMBL/GenBank/DDBJ databases">
        <title>Genome sequencing and analysis of members of genus Stenotrophomonas.</title>
        <authorList>
            <person name="Patil P.P."/>
            <person name="Midha S."/>
            <person name="Patil P.B."/>
        </authorList>
    </citation>
    <scope>NUCLEOTIDE SEQUENCE [LARGE SCALE GENOMIC DNA]</scope>
    <source>
        <strain evidence="2 3">JCM 16536</strain>
    </source>
</reference>
<comment type="caution">
    <text evidence="2">The sequence shown here is derived from an EMBL/GenBank/DDBJ whole genome shotgun (WGS) entry which is preliminary data.</text>
</comment>
<protein>
    <submittedName>
        <fullName evidence="2">Uncharacterized protein</fullName>
    </submittedName>
</protein>
<dbReference type="EMBL" id="LLXU01000111">
    <property type="protein sequence ID" value="KRG38892.1"/>
    <property type="molecule type" value="Genomic_DNA"/>
</dbReference>
<gene>
    <name evidence="2" type="ORF">ARC20_14270</name>
</gene>
<keyword evidence="1" id="KW-0472">Membrane</keyword>
<name>A0A0R0A0X9_9GAMM</name>
<feature type="transmembrane region" description="Helical" evidence="1">
    <location>
        <begin position="140"/>
        <end position="157"/>
    </location>
</feature>
<sequence length="199" mass="21280">MTSMFAVATVATPGKLSVAASVATLAAALLALMLVLALARLLGGWVTRRWHLQRSARIAQGAAALLCGASLLAILVLGFIRPRLLPEAERVISSEAVDAIGVAALVAMLTMPLAWRAVYRWLRGRRTEVSVQIRVPVARVAVLCALSLALVATLFWQGSVHAPLPAPFFPIYIAFVLSLLATALPLAGWALRRWRSSKP</sequence>
<dbReference type="AlphaFoldDB" id="A0A0R0A0X9"/>